<evidence type="ECO:0000256" key="8">
    <source>
        <dbReference type="ARBA" id="ARBA00038436"/>
    </source>
</evidence>
<feature type="transmembrane region" description="Helical" evidence="9">
    <location>
        <begin position="12"/>
        <end position="37"/>
    </location>
</feature>
<keyword evidence="6 9" id="KW-1133">Transmembrane helix</keyword>
<evidence type="ECO:0000256" key="9">
    <source>
        <dbReference type="SAM" id="Phobius"/>
    </source>
</evidence>
<name>A0A1W2ES13_9BACT</name>
<dbReference type="GO" id="GO:0022857">
    <property type="term" value="F:transmembrane transporter activity"/>
    <property type="evidence" value="ECO:0007669"/>
    <property type="project" value="TreeGrafter"/>
</dbReference>
<evidence type="ECO:0000259" key="10">
    <source>
        <dbReference type="Pfam" id="PF04290"/>
    </source>
</evidence>
<dbReference type="AlphaFoldDB" id="A0A1W2ES13"/>
<keyword evidence="4" id="KW-0997">Cell inner membrane</keyword>
<keyword evidence="12" id="KW-1185">Reference proteome</keyword>
<keyword evidence="7 9" id="KW-0472">Membrane</keyword>
<evidence type="ECO:0000256" key="3">
    <source>
        <dbReference type="ARBA" id="ARBA00022475"/>
    </source>
</evidence>
<evidence type="ECO:0000256" key="6">
    <source>
        <dbReference type="ARBA" id="ARBA00022989"/>
    </source>
</evidence>
<evidence type="ECO:0000256" key="1">
    <source>
        <dbReference type="ARBA" id="ARBA00004429"/>
    </source>
</evidence>
<accession>A0A1W2ES13</accession>
<evidence type="ECO:0000313" key="11">
    <source>
        <dbReference type="EMBL" id="SMD12372.1"/>
    </source>
</evidence>
<evidence type="ECO:0000256" key="7">
    <source>
        <dbReference type="ARBA" id="ARBA00023136"/>
    </source>
</evidence>
<dbReference type="GO" id="GO:0005886">
    <property type="term" value="C:plasma membrane"/>
    <property type="evidence" value="ECO:0007669"/>
    <property type="project" value="UniProtKB-SubCell"/>
</dbReference>
<sequence length="164" mass="18664">MMGKISQFNKIMGEMAGWIVVAMMLTISFDVAMRYLFNAPTTWSFEVNRYMLIMVVFLGGPWTLTAGGHVSVDLVTDTMGGKRKLRLDIVTSVMAFAYMLMFTWESMVFTWDAWENATRSTEYLAWPLWPIRMFLVVGGALLSIQYLIKITEDTVKLKTMKGAA</sequence>
<evidence type="ECO:0000256" key="2">
    <source>
        <dbReference type="ARBA" id="ARBA00022448"/>
    </source>
</evidence>
<comment type="subcellular location">
    <subcellularLocation>
        <location evidence="1">Cell inner membrane</location>
        <topology evidence="1">Multi-pass membrane protein</topology>
    </subcellularLocation>
</comment>
<comment type="similarity">
    <text evidence="8">Belongs to the TRAP transporter small permease family.</text>
</comment>
<keyword evidence="3" id="KW-1003">Cell membrane</keyword>
<organism evidence="11 12">
    <name type="scientific">Desulfocicer vacuolatum DSM 3385</name>
    <dbReference type="NCBI Taxonomy" id="1121400"/>
    <lineage>
        <taxon>Bacteria</taxon>
        <taxon>Pseudomonadati</taxon>
        <taxon>Thermodesulfobacteriota</taxon>
        <taxon>Desulfobacteria</taxon>
        <taxon>Desulfobacterales</taxon>
        <taxon>Desulfobacteraceae</taxon>
        <taxon>Desulfocicer</taxon>
    </lineage>
</organism>
<reference evidence="11 12" key="1">
    <citation type="submission" date="2017-04" db="EMBL/GenBank/DDBJ databases">
        <authorList>
            <person name="Afonso C.L."/>
            <person name="Miller P.J."/>
            <person name="Scott M.A."/>
            <person name="Spackman E."/>
            <person name="Goraichik I."/>
            <person name="Dimitrov K.M."/>
            <person name="Suarez D.L."/>
            <person name="Swayne D.E."/>
        </authorList>
    </citation>
    <scope>NUCLEOTIDE SEQUENCE [LARGE SCALE GENOMIC DNA]</scope>
    <source>
        <strain evidence="11 12">DSM 3385</strain>
    </source>
</reference>
<dbReference type="EMBL" id="FWXY01000041">
    <property type="protein sequence ID" value="SMD12372.1"/>
    <property type="molecule type" value="Genomic_DNA"/>
</dbReference>
<proteinExistence type="inferred from homology"/>
<dbReference type="Proteomes" id="UP000192418">
    <property type="component" value="Unassembled WGS sequence"/>
</dbReference>
<dbReference type="PANTHER" id="PTHR35011:SF10">
    <property type="entry name" value="TRAP TRANSPORTER SMALL PERMEASE PROTEIN"/>
    <property type="match status" value="1"/>
</dbReference>
<feature type="transmembrane region" description="Helical" evidence="9">
    <location>
        <begin position="124"/>
        <end position="148"/>
    </location>
</feature>
<feature type="transmembrane region" description="Helical" evidence="9">
    <location>
        <begin position="49"/>
        <end position="75"/>
    </location>
</feature>
<dbReference type="GO" id="GO:0015740">
    <property type="term" value="P:C4-dicarboxylate transport"/>
    <property type="evidence" value="ECO:0007669"/>
    <property type="project" value="TreeGrafter"/>
</dbReference>
<keyword evidence="2" id="KW-0813">Transport</keyword>
<protein>
    <submittedName>
        <fullName evidence="11">TRAP-type mannitol/chloroaromatic compound transport system, small permease component</fullName>
    </submittedName>
</protein>
<dbReference type="InterPro" id="IPR055348">
    <property type="entry name" value="DctQ"/>
</dbReference>
<dbReference type="Pfam" id="PF04290">
    <property type="entry name" value="DctQ"/>
    <property type="match status" value="1"/>
</dbReference>
<feature type="transmembrane region" description="Helical" evidence="9">
    <location>
        <begin position="87"/>
        <end position="104"/>
    </location>
</feature>
<evidence type="ECO:0000256" key="5">
    <source>
        <dbReference type="ARBA" id="ARBA00022692"/>
    </source>
</evidence>
<dbReference type="InterPro" id="IPR007387">
    <property type="entry name" value="TRAP_DctQ"/>
</dbReference>
<feature type="domain" description="Tripartite ATP-independent periplasmic transporters DctQ component" evidence="10">
    <location>
        <begin position="23"/>
        <end position="152"/>
    </location>
</feature>
<keyword evidence="5 9" id="KW-0812">Transmembrane</keyword>
<dbReference type="PANTHER" id="PTHR35011">
    <property type="entry name" value="2,3-DIKETO-L-GULONATE TRAP TRANSPORTER SMALL PERMEASE PROTEIN YIAM"/>
    <property type="match status" value="1"/>
</dbReference>
<dbReference type="STRING" id="1121400.SAMN02746065_1415"/>
<gene>
    <name evidence="11" type="ORF">SAMN02746065_1415</name>
</gene>
<evidence type="ECO:0000256" key="4">
    <source>
        <dbReference type="ARBA" id="ARBA00022519"/>
    </source>
</evidence>
<evidence type="ECO:0000313" key="12">
    <source>
        <dbReference type="Proteomes" id="UP000192418"/>
    </source>
</evidence>